<dbReference type="AlphaFoldDB" id="A0A2S4M967"/>
<dbReference type="CDD" id="cd09854">
    <property type="entry name" value="PIN_VapC-like"/>
    <property type="match status" value="1"/>
</dbReference>
<dbReference type="SUPFAM" id="SSF88723">
    <property type="entry name" value="PIN domain-like"/>
    <property type="match status" value="1"/>
</dbReference>
<feature type="domain" description="PIN" evidence="1">
    <location>
        <begin position="11"/>
        <end position="144"/>
    </location>
</feature>
<organism evidence="2 3">
    <name type="scientific">Bosea psychrotolerans</name>
    <dbReference type="NCBI Taxonomy" id="1871628"/>
    <lineage>
        <taxon>Bacteria</taxon>
        <taxon>Pseudomonadati</taxon>
        <taxon>Pseudomonadota</taxon>
        <taxon>Alphaproteobacteria</taxon>
        <taxon>Hyphomicrobiales</taxon>
        <taxon>Boseaceae</taxon>
        <taxon>Bosea</taxon>
    </lineage>
</organism>
<gene>
    <name evidence="2" type="ORF">CYD53_10769</name>
</gene>
<proteinExistence type="predicted"/>
<keyword evidence="3" id="KW-1185">Reference proteome</keyword>
<dbReference type="RefSeq" id="WP_103718682.1">
    <property type="nucleotide sequence ID" value="NZ_PQFZ01000007.1"/>
</dbReference>
<dbReference type="EMBL" id="PQFZ01000007">
    <property type="protein sequence ID" value="POR51286.1"/>
    <property type="molecule type" value="Genomic_DNA"/>
</dbReference>
<name>A0A2S4M967_9HYPH</name>
<dbReference type="Pfam" id="PF10130">
    <property type="entry name" value="PIN_2"/>
    <property type="match status" value="1"/>
</dbReference>
<evidence type="ECO:0000313" key="2">
    <source>
        <dbReference type="EMBL" id="POR51286.1"/>
    </source>
</evidence>
<dbReference type="Proteomes" id="UP000236919">
    <property type="component" value="Unassembled WGS sequence"/>
</dbReference>
<sequence length="156" mass="16929">MRLRGPSETLVVDANIILSAVLGFQSRPLFERVSAQRALIISSEASLEVRHVLSRLDPHAPVLIEIADEVLESIEVVETVRYDDSLAPAEQSLRQAVASRNGGVNDAHVLALAWTYDADIWSHDRDFAGTGWPSWSSANLAVALSEEATASDAQPI</sequence>
<protein>
    <submittedName>
        <fullName evidence="2">Putative nucleic acid-binding protein</fullName>
    </submittedName>
</protein>
<accession>A0A2S4M967</accession>
<dbReference type="Gene3D" id="3.40.50.1010">
    <property type="entry name" value="5'-nuclease"/>
    <property type="match status" value="1"/>
</dbReference>
<evidence type="ECO:0000313" key="3">
    <source>
        <dbReference type="Proteomes" id="UP000236919"/>
    </source>
</evidence>
<reference evidence="2 3" key="1">
    <citation type="submission" date="2018-01" db="EMBL/GenBank/DDBJ databases">
        <title>Genomic Encyclopedia of Type Strains, Phase III (KMG-III): the genomes of soil and plant-associated and newly described type strains.</title>
        <authorList>
            <person name="Whitman W."/>
        </authorList>
    </citation>
    <scope>NUCLEOTIDE SEQUENCE [LARGE SCALE GENOMIC DNA]</scope>
    <source>
        <strain evidence="2 3">1131</strain>
    </source>
</reference>
<dbReference type="OrthoDB" id="68993at2"/>
<evidence type="ECO:0000259" key="1">
    <source>
        <dbReference type="Pfam" id="PF10130"/>
    </source>
</evidence>
<dbReference type="InterPro" id="IPR002716">
    <property type="entry name" value="PIN_dom"/>
</dbReference>
<comment type="caution">
    <text evidence="2">The sequence shown here is derived from an EMBL/GenBank/DDBJ whole genome shotgun (WGS) entry which is preliminary data.</text>
</comment>
<dbReference type="InterPro" id="IPR029060">
    <property type="entry name" value="PIN-like_dom_sf"/>
</dbReference>